<feature type="domain" description="PhoD-like phosphatase metallophosphatase" evidence="1">
    <location>
        <begin position="112"/>
        <end position="547"/>
    </location>
</feature>
<dbReference type="STRING" id="554065.E1ZMI0"/>
<accession>E1ZMI0</accession>
<sequence length="616" mass="69238">MAQPPPSGFLHGVASFDPSHEAVIIWTRWTPATTKVPQVVVEWEVAAMKDFSSLTASGTFETDASRDWTVAVDVTGLQPAKRYYYRFNVGKAQTVTGITKTLGTGRVEELRFATVSCCNWGFGFFHVYELVAKVDALDFVLHCGDYIYEARRQPPYEKYNYPAKQFQARHGLRPKHRLKELGDYRERYACYRTDPALQEMHRRVPMIAAWDDHEIADSAHVGGAEDFKGTQQEWDAQKVAAITAYVEWIPIRGMSHDSINLMGCHRTFSIGDLATIMLVENRISCRQPPVDMKETQFYKETAEKHPKQWDDDAILAAKADLMQQFRDPGRTMLGEVQLEDVKQAVAQSVANRQPWQILISQVIMAQLKAPKLKECAGLQPKLLAKLCSGALNLATDVAKSGKEGAELARMYLGMGKYGVPMNPDAGDGYQAERAKLFDALGQPGTNPVVLAGDSHNAWCSEIRDDDGKRLGVEFDAPAVTSIGAFEDIYSRFEEKAGKFAKLFPLWVFTPWIEDSLQCANPDTLKFALLDQRGFVLHHLTRACYHAEFHFVSTVQKKKYSHYCAAVFEAEAGKRGQLKKGVRYMTIDGAVPERERPRRSALLRSACDILPHKWGMP</sequence>
<reference evidence="3 4" key="1">
    <citation type="journal article" date="2010" name="Plant Cell">
        <title>The Chlorella variabilis NC64A genome reveals adaptation to photosymbiosis, coevolution with viruses, and cryptic sex.</title>
        <authorList>
            <person name="Blanc G."/>
            <person name="Duncan G."/>
            <person name="Agarkova I."/>
            <person name="Borodovsky M."/>
            <person name="Gurnon J."/>
            <person name="Kuo A."/>
            <person name="Lindquist E."/>
            <person name="Lucas S."/>
            <person name="Pangilinan J."/>
            <person name="Polle J."/>
            <person name="Salamov A."/>
            <person name="Terry A."/>
            <person name="Yamada T."/>
            <person name="Dunigan D.D."/>
            <person name="Grigoriev I.V."/>
            <person name="Claverie J.M."/>
            <person name="Van Etten J.L."/>
        </authorList>
    </citation>
    <scope>NUCLEOTIDE SEQUENCE [LARGE SCALE GENOMIC DNA]</scope>
    <source>
        <strain evidence="3 4">NC64A</strain>
    </source>
</reference>
<dbReference type="RefSeq" id="XP_005845218.1">
    <property type="nucleotide sequence ID" value="XM_005845156.1"/>
</dbReference>
<dbReference type="EMBL" id="GL433853">
    <property type="protein sequence ID" value="EFN53116.1"/>
    <property type="molecule type" value="Genomic_DNA"/>
</dbReference>
<dbReference type="OMA" id="SCANWEA"/>
<evidence type="ECO:0000313" key="3">
    <source>
        <dbReference type="EMBL" id="EFN53116.1"/>
    </source>
</evidence>
<evidence type="ECO:0000259" key="1">
    <source>
        <dbReference type="Pfam" id="PF09423"/>
    </source>
</evidence>
<dbReference type="eggNOG" id="ENOG502QU5W">
    <property type="taxonomic scope" value="Eukaryota"/>
</dbReference>
<dbReference type="InParanoid" id="E1ZMI0"/>
<dbReference type="Proteomes" id="UP000008141">
    <property type="component" value="Unassembled WGS sequence"/>
</dbReference>
<name>E1ZMI0_CHLVA</name>
<dbReference type="PANTHER" id="PTHR43606">
    <property type="entry name" value="PHOSPHATASE, PUTATIVE (AFU_ORTHOLOGUE AFUA_6G08710)-RELATED"/>
    <property type="match status" value="1"/>
</dbReference>
<dbReference type="InterPro" id="IPR038607">
    <property type="entry name" value="PhoD-like_sf"/>
</dbReference>
<keyword evidence="4" id="KW-1185">Reference proteome</keyword>
<dbReference type="Gene3D" id="2.60.40.380">
    <property type="entry name" value="Purple acid phosphatase-like, N-terminal"/>
    <property type="match status" value="1"/>
</dbReference>
<dbReference type="InterPro" id="IPR029052">
    <property type="entry name" value="Metallo-depent_PP-like"/>
</dbReference>
<dbReference type="CDD" id="cd07389">
    <property type="entry name" value="MPP_PhoD"/>
    <property type="match status" value="1"/>
</dbReference>
<proteinExistence type="predicted"/>
<dbReference type="Pfam" id="PF09423">
    <property type="entry name" value="PhoD"/>
    <property type="match status" value="1"/>
</dbReference>
<feature type="domain" description="Phospholipase D N-terminal" evidence="2">
    <location>
        <begin position="11"/>
        <end position="101"/>
    </location>
</feature>
<dbReference type="AlphaFoldDB" id="E1ZMI0"/>
<dbReference type="SUPFAM" id="SSF56300">
    <property type="entry name" value="Metallo-dependent phosphatases"/>
    <property type="match status" value="1"/>
</dbReference>
<dbReference type="InterPro" id="IPR052900">
    <property type="entry name" value="Phospholipid_Metab_Enz"/>
</dbReference>
<evidence type="ECO:0000313" key="4">
    <source>
        <dbReference type="Proteomes" id="UP000008141"/>
    </source>
</evidence>
<dbReference type="OrthoDB" id="44589at2759"/>
<dbReference type="PANTHER" id="PTHR43606:SF2">
    <property type="entry name" value="ALKALINE PHOSPHATASE FAMILY PROTEIN (AFU_ORTHOLOGUE AFUA_5G03860)"/>
    <property type="match status" value="1"/>
</dbReference>
<evidence type="ECO:0000259" key="2">
    <source>
        <dbReference type="Pfam" id="PF16655"/>
    </source>
</evidence>
<protein>
    <recommendedName>
        <fullName evidence="5">Alkaline phosphatase</fullName>
    </recommendedName>
</protein>
<dbReference type="Pfam" id="PF16655">
    <property type="entry name" value="PhoD_N"/>
    <property type="match status" value="1"/>
</dbReference>
<gene>
    <name evidence="3" type="ORF">CHLNCDRAFT_137467</name>
</gene>
<dbReference type="InterPro" id="IPR018946">
    <property type="entry name" value="PhoD-like_MPP"/>
</dbReference>
<dbReference type="InterPro" id="IPR032093">
    <property type="entry name" value="PhoD_N"/>
</dbReference>
<organism evidence="4">
    <name type="scientific">Chlorella variabilis</name>
    <name type="common">Green alga</name>
    <dbReference type="NCBI Taxonomy" id="554065"/>
    <lineage>
        <taxon>Eukaryota</taxon>
        <taxon>Viridiplantae</taxon>
        <taxon>Chlorophyta</taxon>
        <taxon>core chlorophytes</taxon>
        <taxon>Trebouxiophyceae</taxon>
        <taxon>Chlorellales</taxon>
        <taxon>Chlorellaceae</taxon>
        <taxon>Chlorella clade</taxon>
        <taxon>Chlorella</taxon>
    </lineage>
</organism>
<dbReference type="KEGG" id="cvr:CHLNCDRAFT_137467"/>
<dbReference type="GeneID" id="17352448"/>
<dbReference type="Gene3D" id="3.60.21.70">
    <property type="entry name" value="PhoD-like phosphatase"/>
    <property type="match status" value="1"/>
</dbReference>
<evidence type="ECO:0008006" key="5">
    <source>
        <dbReference type="Google" id="ProtNLM"/>
    </source>
</evidence>